<feature type="region of interest" description="Disordered" evidence="4">
    <location>
        <begin position="1"/>
        <end position="30"/>
    </location>
</feature>
<evidence type="ECO:0000256" key="3">
    <source>
        <dbReference type="ARBA" id="ARBA00023163"/>
    </source>
</evidence>
<dbReference type="Proteomes" id="UP000306628">
    <property type="component" value="Unassembled WGS sequence"/>
</dbReference>
<evidence type="ECO:0000256" key="1">
    <source>
        <dbReference type="ARBA" id="ARBA00022801"/>
    </source>
</evidence>
<evidence type="ECO:0000259" key="5">
    <source>
        <dbReference type="PROSITE" id="PS50113"/>
    </source>
</evidence>
<dbReference type="InterPro" id="IPR036457">
    <property type="entry name" value="PPM-type-like_dom_sf"/>
</dbReference>
<dbReference type="SUPFAM" id="SSF55785">
    <property type="entry name" value="PYP-like sensor domain (PAS domain)"/>
    <property type="match status" value="1"/>
</dbReference>
<dbReference type="SMART" id="SM00331">
    <property type="entry name" value="PP2C_SIG"/>
    <property type="match status" value="1"/>
</dbReference>
<dbReference type="SUPFAM" id="SSF55781">
    <property type="entry name" value="GAF domain-like"/>
    <property type="match status" value="1"/>
</dbReference>
<dbReference type="Gene3D" id="3.30.450.20">
    <property type="entry name" value="PAS domain"/>
    <property type="match status" value="2"/>
</dbReference>
<evidence type="ECO:0000313" key="8">
    <source>
        <dbReference type="Proteomes" id="UP000306628"/>
    </source>
</evidence>
<dbReference type="PROSITE" id="PS50113">
    <property type="entry name" value="PAC"/>
    <property type="match status" value="1"/>
</dbReference>
<dbReference type="SUPFAM" id="SSF81606">
    <property type="entry name" value="PP2C-like"/>
    <property type="match status" value="1"/>
</dbReference>
<protein>
    <submittedName>
        <fullName evidence="7">ANTAR domain-containing protein</fullName>
    </submittedName>
</protein>
<dbReference type="PANTHER" id="PTHR43156:SF2">
    <property type="entry name" value="STAGE II SPORULATION PROTEIN E"/>
    <property type="match status" value="1"/>
</dbReference>
<dbReference type="Pfam" id="PF03861">
    <property type="entry name" value="ANTAR"/>
    <property type="match status" value="1"/>
</dbReference>
<dbReference type="InterPro" id="IPR035965">
    <property type="entry name" value="PAS-like_dom_sf"/>
</dbReference>
<dbReference type="InterPro" id="IPR001932">
    <property type="entry name" value="PPM-type_phosphatase-like_dom"/>
</dbReference>
<keyword evidence="3" id="KW-0804">Transcription</keyword>
<sequence>MARSNQVHSSPPVGLPPLSPFPVSAAADPETETNVGRLAATIERLRGEVLQAQSAAEGRALVELAKGVLIERLRCSVTSAAQQLASLAEQAGMTQLELAADIINQAAQDRISEVARAFLASAHSDEPAREAADIAVRLRSAESGVLQATDAQAVVDSLLEHALTPLGATAVAVWEAGADASLTLAGYAGFTAEEAKRWRYVPPGVETPARRALVRRESIWLPDLSALGLPSIGRRETPGGRVTVPAGTGGRIFAVLEVGWPDPLPPQPPQIRKQIEALAELCAYSLDVPDEPASAPEPEALSELIDLAGTLPDAALILSPCLDGDGRLGDFRIQHANARFVDPTGRPRNMVVGALLLEAYPLAAEDGGLWEKIERVHATGEPFRADKMTLTAMVDQVSLSSVADVSITRHRGNVLLIWRLQDEAAQLANLLQHAQRLGRIGGFEENLTTGQIIWNSQLYALYGMGEGEPPIPLDRLAGHSHPDDAAAIGHFLRTVLHHRRPASAAFRLRRPDGIARHIRVVAEPVFDADGKPSAIRGAYQDISAQHWTEVALAATRDQLAHTEQQAAERNRLALQLQQAIMPPSREPMEAFDLQIAVRYRPAEQEHLVGGDWYDAVVLPSKQILLSVGDVAGHGIDGATGMVVLRNASRGLAATGAGPAQLMAWLNLVAHHLTDQVTATAVLGLYDPQTRILRWARAGHLPPVLVRNGRAAELDLIGGTLLGAVSDSSYEEGQVQLASDDILLMYTDGLIERRDRTLQHSLEQLLSTAGHPASDLERLLDHLLLHSNSDTDDDTCLVGIQLR</sequence>
<dbReference type="InterPro" id="IPR013655">
    <property type="entry name" value="PAS_fold_3"/>
</dbReference>
<evidence type="ECO:0000256" key="2">
    <source>
        <dbReference type="ARBA" id="ARBA00023015"/>
    </source>
</evidence>
<dbReference type="Pfam" id="PF08447">
    <property type="entry name" value="PAS_3"/>
    <property type="match status" value="1"/>
</dbReference>
<evidence type="ECO:0000259" key="6">
    <source>
        <dbReference type="PROSITE" id="PS50921"/>
    </source>
</evidence>
<dbReference type="Gene3D" id="1.10.10.10">
    <property type="entry name" value="Winged helix-like DNA-binding domain superfamily/Winged helix DNA-binding domain"/>
    <property type="match status" value="1"/>
</dbReference>
<feature type="domain" description="ANTAR" evidence="6">
    <location>
        <begin position="42"/>
        <end position="103"/>
    </location>
</feature>
<evidence type="ECO:0000313" key="7">
    <source>
        <dbReference type="EMBL" id="TMR16572.1"/>
    </source>
</evidence>
<dbReference type="Pfam" id="PF07228">
    <property type="entry name" value="SpoIIE"/>
    <property type="match status" value="1"/>
</dbReference>
<dbReference type="InterPro" id="IPR000700">
    <property type="entry name" value="PAS-assoc_C"/>
</dbReference>
<keyword evidence="2" id="KW-0805">Transcription regulation</keyword>
<dbReference type="InterPro" id="IPR052016">
    <property type="entry name" value="Bact_Sigma-Reg"/>
</dbReference>
<dbReference type="InterPro" id="IPR029016">
    <property type="entry name" value="GAF-like_dom_sf"/>
</dbReference>
<dbReference type="GO" id="GO:0003723">
    <property type="term" value="F:RNA binding"/>
    <property type="evidence" value="ECO:0007669"/>
    <property type="project" value="InterPro"/>
</dbReference>
<keyword evidence="1" id="KW-0378">Hydrolase</keyword>
<dbReference type="InterPro" id="IPR000014">
    <property type="entry name" value="PAS"/>
</dbReference>
<comment type="caution">
    <text evidence="7">The sequence shown here is derived from an EMBL/GenBank/DDBJ whole genome shotgun (WGS) entry which is preliminary data.</text>
</comment>
<dbReference type="InterPro" id="IPR036388">
    <property type="entry name" value="WH-like_DNA-bd_sf"/>
</dbReference>
<dbReference type="AlphaFoldDB" id="A0A5S4FE11"/>
<dbReference type="OrthoDB" id="7943561at2"/>
<dbReference type="Gene3D" id="2.10.70.100">
    <property type="match status" value="1"/>
</dbReference>
<accession>A0A5S4FE11</accession>
<proteinExistence type="predicted"/>
<dbReference type="GO" id="GO:0016791">
    <property type="term" value="F:phosphatase activity"/>
    <property type="evidence" value="ECO:0007669"/>
    <property type="project" value="TreeGrafter"/>
</dbReference>
<reference evidence="7 8" key="1">
    <citation type="submission" date="2019-05" db="EMBL/GenBank/DDBJ databases">
        <title>Draft genome sequence of Nonomuraea zeae DSM 100528.</title>
        <authorList>
            <person name="Saricaoglu S."/>
            <person name="Isik K."/>
        </authorList>
    </citation>
    <scope>NUCLEOTIDE SEQUENCE [LARGE SCALE GENOMIC DNA]</scope>
    <source>
        <strain evidence="7 8">DSM 100528</strain>
    </source>
</reference>
<keyword evidence="8" id="KW-1185">Reference proteome</keyword>
<organism evidence="7 8">
    <name type="scientific">Nonomuraea zeae</name>
    <dbReference type="NCBI Taxonomy" id="1642303"/>
    <lineage>
        <taxon>Bacteria</taxon>
        <taxon>Bacillati</taxon>
        <taxon>Actinomycetota</taxon>
        <taxon>Actinomycetes</taxon>
        <taxon>Streptosporangiales</taxon>
        <taxon>Streptosporangiaceae</taxon>
        <taxon>Nonomuraea</taxon>
    </lineage>
</organism>
<gene>
    <name evidence="7" type="ORF">ETD85_55195</name>
</gene>
<dbReference type="InterPro" id="IPR005561">
    <property type="entry name" value="ANTAR"/>
</dbReference>
<evidence type="ECO:0000256" key="4">
    <source>
        <dbReference type="SAM" id="MobiDB-lite"/>
    </source>
</evidence>
<name>A0A5S4FE11_9ACTN</name>
<dbReference type="PANTHER" id="PTHR43156">
    <property type="entry name" value="STAGE II SPORULATION PROTEIN E-RELATED"/>
    <property type="match status" value="1"/>
</dbReference>
<feature type="domain" description="PAC" evidence="5">
    <location>
        <begin position="502"/>
        <end position="554"/>
    </location>
</feature>
<dbReference type="CDD" id="cd00130">
    <property type="entry name" value="PAS"/>
    <property type="match status" value="1"/>
</dbReference>
<dbReference type="SMART" id="SM01012">
    <property type="entry name" value="ANTAR"/>
    <property type="match status" value="1"/>
</dbReference>
<dbReference type="EMBL" id="VCKX01000374">
    <property type="protein sequence ID" value="TMR16572.1"/>
    <property type="molecule type" value="Genomic_DNA"/>
</dbReference>
<dbReference type="Gene3D" id="3.60.40.10">
    <property type="entry name" value="PPM-type phosphatase domain"/>
    <property type="match status" value="1"/>
</dbReference>
<dbReference type="PROSITE" id="PS50921">
    <property type="entry name" value="ANTAR"/>
    <property type="match status" value="1"/>
</dbReference>
<dbReference type="Gene3D" id="3.30.450.40">
    <property type="match status" value="1"/>
</dbReference>